<keyword evidence="3" id="KW-1185">Reference proteome</keyword>
<gene>
    <name evidence="2" type="ORF">AVEN_103540_1</name>
</gene>
<sequence length="228" mass="25219">MAAGAKALTRGHPRTGISHNGRAPSHDPTPCKVEHPPSRSVKTARPFCVPNNFGFDFPNSLLFFSALSVFHMPVVSITVADNTRARAIRLKRPDVPVFDLLFRFSTYGPGFRLIVPVFDLWSRFSTYCPGLTLSSPKARVFWVESQKLLPLLRKEKPEQELRLKAPYITLVIAVISVNIHGPSVDVGLPLVIAVISVNIQEPSVDVGLPAPFLRQKHIDGTLLFLAIH</sequence>
<evidence type="ECO:0000313" key="2">
    <source>
        <dbReference type="EMBL" id="GBM90822.1"/>
    </source>
</evidence>
<reference evidence="2 3" key="1">
    <citation type="journal article" date="2019" name="Sci. Rep.">
        <title>Orb-weaving spider Araneus ventricosus genome elucidates the spidroin gene catalogue.</title>
        <authorList>
            <person name="Kono N."/>
            <person name="Nakamura H."/>
            <person name="Ohtoshi R."/>
            <person name="Moran D.A.P."/>
            <person name="Shinohara A."/>
            <person name="Yoshida Y."/>
            <person name="Fujiwara M."/>
            <person name="Mori M."/>
            <person name="Tomita M."/>
            <person name="Arakawa K."/>
        </authorList>
    </citation>
    <scope>NUCLEOTIDE SEQUENCE [LARGE SCALE GENOMIC DNA]</scope>
</reference>
<organism evidence="2 3">
    <name type="scientific">Araneus ventricosus</name>
    <name type="common">Orbweaver spider</name>
    <name type="synonym">Epeira ventricosa</name>
    <dbReference type="NCBI Taxonomy" id="182803"/>
    <lineage>
        <taxon>Eukaryota</taxon>
        <taxon>Metazoa</taxon>
        <taxon>Ecdysozoa</taxon>
        <taxon>Arthropoda</taxon>
        <taxon>Chelicerata</taxon>
        <taxon>Arachnida</taxon>
        <taxon>Araneae</taxon>
        <taxon>Araneomorphae</taxon>
        <taxon>Entelegynae</taxon>
        <taxon>Araneoidea</taxon>
        <taxon>Araneidae</taxon>
        <taxon>Araneus</taxon>
    </lineage>
</organism>
<evidence type="ECO:0000256" key="1">
    <source>
        <dbReference type="SAM" id="MobiDB-lite"/>
    </source>
</evidence>
<protein>
    <submittedName>
        <fullName evidence="2">Uncharacterized protein</fullName>
    </submittedName>
</protein>
<accession>A0A4Y2JNC5</accession>
<comment type="caution">
    <text evidence="2">The sequence shown here is derived from an EMBL/GenBank/DDBJ whole genome shotgun (WGS) entry which is preliminary data.</text>
</comment>
<dbReference type="EMBL" id="BGPR01003654">
    <property type="protein sequence ID" value="GBM90822.1"/>
    <property type="molecule type" value="Genomic_DNA"/>
</dbReference>
<feature type="region of interest" description="Disordered" evidence="1">
    <location>
        <begin position="1"/>
        <end position="41"/>
    </location>
</feature>
<dbReference type="AlphaFoldDB" id="A0A4Y2JNC5"/>
<name>A0A4Y2JNC5_ARAVE</name>
<dbReference type="Proteomes" id="UP000499080">
    <property type="component" value="Unassembled WGS sequence"/>
</dbReference>
<proteinExistence type="predicted"/>
<evidence type="ECO:0000313" key="3">
    <source>
        <dbReference type="Proteomes" id="UP000499080"/>
    </source>
</evidence>